<dbReference type="Proteomes" id="UP000606870">
    <property type="component" value="Unassembled WGS sequence"/>
</dbReference>
<reference evidence="3 4" key="1">
    <citation type="submission" date="2020-08" db="EMBL/GenBank/DDBJ databases">
        <authorList>
            <person name="Liu C."/>
            <person name="Sun Q."/>
        </authorList>
    </citation>
    <scope>NUCLEOTIDE SEQUENCE [LARGE SCALE GENOMIC DNA]</scope>
    <source>
        <strain evidence="3 4">NSJ-59</strain>
    </source>
</reference>
<dbReference type="GO" id="GO:0016787">
    <property type="term" value="F:hydrolase activity"/>
    <property type="evidence" value="ECO:0007669"/>
    <property type="project" value="UniProtKB-KW"/>
</dbReference>
<evidence type="ECO:0000313" key="3">
    <source>
        <dbReference type="EMBL" id="MBC3536637.1"/>
    </source>
</evidence>
<dbReference type="Pfam" id="PF00795">
    <property type="entry name" value="CN_hydrolase"/>
    <property type="match status" value="1"/>
</dbReference>
<organism evidence="3 4">
    <name type="scientific">Megasphaera hominis</name>
    <dbReference type="NCBI Taxonomy" id="159836"/>
    <lineage>
        <taxon>Bacteria</taxon>
        <taxon>Bacillati</taxon>
        <taxon>Bacillota</taxon>
        <taxon>Negativicutes</taxon>
        <taxon>Veillonellales</taxon>
        <taxon>Veillonellaceae</taxon>
        <taxon>Megasphaera</taxon>
    </lineage>
</organism>
<dbReference type="RefSeq" id="WP_186502792.1">
    <property type="nucleotide sequence ID" value="NZ_JACOGK010000011.1"/>
</dbReference>
<dbReference type="PROSITE" id="PS50263">
    <property type="entry name" value="CN_HYDROLASE"/>
    <property type="match status" value="1"/>
</dbReference>
<feature type="domain" description="CN hydrolase" evidence="2">
    <location>
        <begin position="2"/>
        <end position="245"/>
    </location>
</feature>
<dbReference type="PANTHER" id="PTHR43674">
    <property type="entry name" value="NITRILASE C965.09-RELATED"/>
    <property type="match status" value="1"/>
</dbReference>
<evidence type="ECO:0000256" key="1">
    <source>
        <dbReference type="ARBA" id="ARBA00022801"/>
    </source>
</evidence>
<sequence length="269" mass="29741">MVRIACAQMAMSANMEENYQKSLDYVRRAATAGAGIICFPEGQLSQYIAQYAGLSGDDFAISRTHPYIQGFCQACREHHIVGVFSLALREKDRHIYSDMLVIDETGQLVTTAAKNHIVRAPHFYEQDYFTPGNDGFLVAPTRAGRIGLIVCFDRHYPESFRSLALQGADVIITAVANETSEPRDVFQWEMRIPAFQNSLYTVMINRTGREGMMDFCGESLVAGPDGSVVALAGTGEELLLADLDFAKAAALRQEKQYLSLRRPGICALP</sequence>
<dbReference type="InterPro" id="IPR003010">
    <property type="entry name" value="C-N_Hydrolase"/>
</dbReference>
<gene>
    <name evidence="3" type="ORF">H8J70_05165</name>
</gene>
<dbReference type="EMBL" id="JACOGK010000011">
    <property type="protein sequence ID" value="MBC3536637.1"/>
    <property type="molecule type" value="Genomic_DNA"/>
</dbReference>
<dbReference type="PANTHER" id="PTHR43674:SF16">
    <property type="entry name" value="CARBON-NITROGEN FAMILY, PUTATIVE (AFU_ORTHOLOGUE AFUA_5G02350)-RELATED"/>
    <property type="match status" value="1"/>
</dbReference>
<dbReference type="SUPFAM" id="SSF56317">
    <property type="entry name" value="Carbon-nitrogen hydrolase"/>
    <property type="match status" value="1"/>
</dbReference>
<protein>
    <submittedName>
        <fullName evidence="3">Carbon-nitrogen hydrolase family protein</fullName>
    </submittedName>
</protein>
<evidence type="ECO:0000259" key="2">
    <source>
        <dbReference type="PROSITE" id="PS50263"/>
    </source>
</evidence>
<dbReference type="InterPro" id="IPR050345">
    <property type="entry name" value="Aliph_Amidase/BUP"/>
</dbReference>
<dbReference type="InterPro" id="IPR036526">
    <property type="entry name" value="C-N_Hydrolase_sf"/>
</dbReference>
<dbReference type="CDD" id="cd07197">
    <property type="entry name" value="nitrilase"/>
    <property type="match status" value="1"/>
</dbReference>
<keyword evidence="4" id="KW-1185">Reference proteome</keyword>
<dbReference type="Gene3D" id="3.60.110.10">
    <property type="entry name" value="Carbon-nitrogen hydrolase"/>
    <property type="match status" value="1"/>
</dbReference>
<name>A0ABR6VH44_9FIRM</name>
<accession>A0ABR6VH44</accession>
<comment type="caution">
    <text evidence="3">The sequence shown here is derived from an EMBL/GenBank/DDBJ whole genome shotgun (WGS) entry which is preliminary data.</text>
</comment>
<evidence type="ECO:0000313" key="4">
    <source>
        <dbReference type="Proteomes" id="UP000606870"/>
    </source>
</evidence>
<keyword evidence="1 3" id="KW-0378">Hydrolase</keyword>
<proteinExistence type="predicted"/>